<dbReference type="InterPro" id="IPR010921">
    <property type="entry name" value="Trp_repressor/repl_initiator"/>
</dbReference>
<dbReference type="CDD" id="cd06571">
    <property type="entry name" value="Bac_DnaA_C"/>
    <property type="match status" value="1"/>
</dbReference>
<evidence type="ECO:0000259" key="1">
    <source>
        <dbReference type="SMART" id="SM00760"/>
    </source>
</evidence>
<dbReference type="SMART" id="SM00760">
    <property type="entry name" value="Bac_DnaA_C"/>
    <property type="match status" value="1"/>
</dbReference>
<organism evidence="2">
    <name type="scientific">uncultured Caudovirales phage</name>
    <dbReference type="NCBI Taxonomy" id="2100421"/>
    <lineage>
        <taxon>Viruses</taxon>
        <taxon>Duplodnaviria</taxon>
        <taxon>Heunggongvirae</taxon>
        <taxon>Uroviricota</taxon>
        <taxon>Caudoviricetes</taxon>
        <taxon>Peduoviridae</taxon>
        <taxon>Maltschvirus</taxon>
        <taxon>Maltschvirus maltsch</taxon>
    </lineage>
</organism>
<accession>A0A6J5LT08</accession>
<dbReference type="PROSITE" id="PS01008">
    <property type="entry name" value="DNAA"/>
    <property type="match status" value="1"/>
</dbReference>
<dbReference type="InterPro" id="IPR018312">
    <property type="entry name" value="Chromosome_initiator_DnaA_CS"/>
</dbReference>
<dbReference type="GO" id="GO:0003688">
    <property type="term" value="F:DNA replication origin binding"/>
    <property type="evidence" value="ECO:0007669"/>
    <property type="project" value="InterPro"/>
</dbReference>
<dbReference type="Pfam" id="PF08299">
    <property type="entry name" value="Bac_DnaA_C"/>
    <property type="match status" value="1"/>
</dbReference>
<feature type="domain" description="Chromosomal replication initiator DnaA C-terminal" evidence="1">
    <location>
        <begin position="2"/>
        <end position="70"/>
    </location>
</feature>
<name>A0A6J5LT08_9CAUD</name>
<dbReference type="InterPro" id="IPR013159">
    <property type="entry name" value="DnaA_C"/>
</dbReference>
<dbReference type="GO" id="GO:0006275">
    <property type="term" value="P:regulation of DNA replication"/>
    <property type="evidence" value="ECO:0007669"/>
    <property type="project" value="InterPro"/>
</dbReference>
<dbReference type="GO" id="GO:0005524">
    <property type="term" value="F:ATP binding"/>
    <property type="evidence" value="ECO:0007669"/>
    <property type="project" value="InterPro"/>
</dbReference>
<dbReference type="EMBL" id="LR796313">
    <property type="protein sequence ID" value="CAB4136177.1"/>
    <property type="molecule type" value="Genomic_DNA"/>
</dbReference>
<protein>
    <submittedName>
        <fullName evidence="2">Chromosomal replication initiator, DnaA C-terminal</fullName>
    </submittedName>
</protein>
<dbReference type="Gene3D" id="1.10.1750.10">
    <property type="match status" value="1"/>
</dbReference>
<proteinExistence type="predicted"/>
<sequence length="114" mass="13701">MELQRILKAVSEITEISENDILSRIRLKETVLARHLYCYFACDKTWHSLKKIGMLINRDHASVIHGNKRIIYELEYYPEVKHLIKRINFKLKNIDEKWLNYHIINNNINISHTL</sequence>
<reference evidence="2" key="1">
    <citation type="submission" date="2020-04" db="EMBL/GenBank/DDBJ databases">
        <authorList>
            <person name="Chiriac C."/>
            <person name="Salcher M."/>
            <person name="Ghai R."/>
            <person name="Kavagutti S V."/>
        </authorList>
    </citation>
    <scope>NUCLEOTIDE SEQUENCE</scope>
</reference>
<evidence type="ECO:0000313" key="2">
    <source>
        <dbReference type="EMBL" id="CAB4136177.1"/>
    </source>
</evidence>
<gene>
    <name evidence="2" type="ORF">UFOVP299_23</name>
</gene>
<dbReference type="SUPFAM" id="SSF48295">
    <property type="entry name" value="TrpR-like"/>
    <property type="match status" value="1"/>
</dbReference>
<dbReference type="GO" id="GO:0006270">
    <property type="term" value="P:DNA replication initiation"/>
    <property type="evidence" value="ECO:0007669"/>
    <property type="project" value="InterPro"/>
</dbReference>